<evidence type="ECO:0000256" key="1">
    <source>
        <dbReference type="ARBA" id="ARBA00004906"/>
    </source>
</evidence>
<evidence type="ECO:0000259" key="8">
    <source>
        <dbReference type="PROSITE" id="PS50069"/>
    </source>
</evidence>
<dbReference type="AlphaFoldDB" id="A0A0C3EBS1"/>
<evidence type="ECO:0000256" key="2">
    <source>
        <dbReference type="ARBA" id="ARBA00006019"/>
    </source>
</evidence>
<dbReference type="STRING" id="1036808.A0A0C3EBS1"/>
<keyword evidence="5" id="KW-0832">Ubl conjugation</keyword>
<evidence type="ECO:0000256" key="4">
    <source>
        <dbReference type="ARBA" id="ARBA00022786"/>
    </source>
</evidence>
<dbReference type="GO" id="GO:0019005">
    <property type="term" value="C:SCF ubiquitin ligase complex"/>
    <property type="evidence" value="ECO:0007669"/>
    <property type="project" value="UniProtKB-ARBA"/>
</dbReference>
<dbReference type="InterPro" id="IPR036390">
    <property type="entry name" value="WH_DNA-bd_sf"/>
</dbReference>
<dbReference type="InterPro" id="IPR036317">
    <property type="entry name" value="Cullin_homology_sf"/>
</dbReference>
<name>A0A0C3EBS1_9AGAM</name>
<dbReference type="SUPFAM" id="SSF46785">
    <property type="entry name" value="Winged helix' DNA-binding domain"/>
    <property type="match status" value="1"/>
</dbReference>
<dbReference type="FunFam" id="1.20.1310.10:FF:000029">
    <property type="entry name" value="Cullin homolog 1"/>
    <property type="match status" value="1"/>
</dbReference>
<dbReference type="HOGENOM" id="CLU_004747_6_1_1"/>
<dbReference type="Gene3D" id="1.20.1310.10">
    <property type="entry name" value="Cullin Repeats"/>
    <property type="match status" value="4"/>
</dbReference>
<dbReference type="InParanoid" id="A0A0C3EBS1"/>
<dbReference type="SMART" id="SM00182">
    <property type="entry name" value="CULLIN"/>
    <property type="match status" value="1"/>
</dbReference>
<keyword evidence="4" id="KW-0833">Ubl conjugation pathway</keyword>
<dbReference type="InterPro" id="IPR016158">
    <property type="entry name" value="Cullin_homology"/>
</dbReference>
<accession>A0A0C3EBS1</accession>
<sequence>MSNSLQTLGGVPFPKYMALYTVAYNFCTSSRLDLTPTPPKTDGINRTGANLMGSILYSNLVQYFVTHLNGLKEQFDSLQDEALLSYYAGEWNRYTTGANYVNRIFTYLNRHWIKRERDVGRTTVYPVYTLALVQWKINFFPHVQNQNRKLSSVVLRLIERQRNGETIDQGLVKKVIDSFVSLGLDDGDLNKVSLDIYREYLEIPFLKATEKYYEQESEAFLAENSVSDYLEDIEARLREEEDRIDRYLNPVTRKELISKCEVILIGRRPELMWESFQDQLVYDKGEELQRMYTLFSRIADGLEPLGKMFEEHVKKTGLNAISKLVGGGTEGELDALDPKVYVRILLDIYGKNFETAMRRFRGDADFVAGLEKACRDFFNRNAATSISTTKSAELLARCVDVLLGKNNKEDCEGTIDRVMILYPYMEDKDAFQAFYTTRLVMRFIRGSSSSEDAEINMLYRLKEICSFGYSSKLQRILTDVGHSKDLTDKFKTDTQQNHDMDTDFNIMVLGRGSWPLNVQLDKFVVPLQISPKYVIFSEYYRLKHPSRKLAWLWRYSTNELRTHYLKQRYTLLTSSYQMAVLLQYNENDTLSLDELFAATGIDKVVLTQLLSHLVEAKIIMNEGNSYYRLNLEFNSKKICVNLRPQFKTEMKTESSEVLKVVDVNRKYAIQSTIVRIMKVQKIMTIQALVQQVISQISQGFLPAITDIQKAIDSLLQREYIEKVEGKRHTLAYVVET</sequence>
<comment type="similarity">
    <text evidence="2 6 7">Belongs to the cullin family.</text>
</comment>
<dbReference type="InterPro" id="IPR016159">
    <property type="entry name" value="Cullin_repeat-like_dom_sf"/>
</dbReference>
<dbReference type="InterPro" id="IPR036388">
    <property type="entry name" value="WH-like_DNA-bd_sf"/>
</dbReference>
<dbReference type="InterPro" id="IPR019559">
    <property type="entry name" value="Cullin_neddylation_domain"/>
</dbReference>
<dbReference type="PROSITE" id="PS50069">
    <property type="entry name" value="CULLIN_2"/>
    <property type="match status" value="1"/>
</dbReference>
<gene>
    <name evidence="9" type="ORF">SCLCIDRAFT_1211760</name>
</gene>
<reference evidence="9 10" key="1">
    <citation type="submission" date="2014-04" db="EMBL/GenBank/DDBJ databases">
        <authorList>
            <consortium name="DOE Joint Genome Institute"/>
            <person name="Kuo A."/>
            <person name="Kohler A."/>
            <person name="Nagy L.G."/>
            <person name="Floudas D."/>
            <person name="Copeland A."/>
            <person name="Barry K.W."/>
            <person name="Cichocki N."/>
            <person name="Veneault-Fourrey C."/>
            <person name="LaButti K."/>
            <person name="Lindquist E.A."/>
            <person name="Lipzen A."/>
            <person name="Lundell T."/>
            <person name="Morin E."/>
            <person name="Murat C."/>
            <person name="Sun H."/>
            <person name="Tunlid A."/>
            <person name="Henrissat B."/>
            <person name="Grigoriev I.V."/>
            <person name="Hibbett D.S."/>
            <person name="Martin F."/>
            <person name="Nordberg H.P."/>
            <person name="Cantor M.N."/>
            <person name="Hua S.X."/>
        </authorList>
    </citation>
    <scope>NUCLEOTIDE SEQUENCE [LARGE SCALE GENOMIC DNA]</scope>
    <source>
        <strain evidence="9 10">Foug A</strain>
    </source>
</reference>
<comment type="pathway">
    <text evidence="1">Protein modification; protein ubiquitination.</text>
</comment>
<dbReference type="SUPFAM" id="SSF74788">
    <property type="entry name" value="Cullin repeat-like"/>
    <property type="match status" value="1"/>
</dbReference>
<dbReference type="FunFam" id="1.20.1310.10:FF:000011">
    <property type="entry name" value="Cullin 1"/>
    <property type="match status" value="1"/>
</dbReference>
<organism evidence="9 10">
    <name type="scientific">Scleroderma citrinum Foug A</name>
    <dbReference type="NCBI Taxonomy" id="1036808"/>
    <lineage>
        <taxon>Eukaryota</taxon>
        <taxon>Fungi</taxon>
        <taxon>Dikarya</taxon>
        <taxon>Basidiomycota</taxon>
        <taxon>Agaricomycotina</taxon>
        <taxon>Agaricomycetes</taxon>
        <taxon>Agaricomycetidae</taxon>
        <taxon>Boletales</taxon>
        <taxon>Sclerodermatineae</taxon>
        <taxon>Sclerodermataceae</taxon>
        <taxon>Scleroderma</taxon>
    </lineage>
</organism>
<feature type="domain" description="Cullin family profile" evidence="8">
    <location>
        <begin position="390"/>
        <end position="614"/>
    </location>
</feature>
<keyword evidence="3" id="KW-1017">Isopeptide bond</keyword>
<dbReference type="InterPro" id="IPR001373">
    <property type="entry name" value="Cullin_N"/>
</dbReference>
<dbReference type="OrthoDB" id="27073at2759"/>
<dbReference type="Gene3D" id="1.10.10.10">
    <property type="entry name" value="Winged helix-like DNA-binding domain superfamily/Winged helix DNA-binding domain"/>
    <property type="match status" value="2"/>
</dbReference>
<dbReference type="Pfam" id="PF26557">
    <property type="entry name" value="Cullin_AB"/>
    <property type="match status" value="1"/>
</dbReference>
<dbReference type="FunCoup" id="A0A0C3EBS1">
    <property type="interactions" value="557"/>
</dbReference>
<evidence type="ECO:0000256" key="7">
    <source>
        <dbReference type="RuleBase" id="RU003829"/>
    </source>
</evidence>
<dbReference type="Pfam" id="PF00888">
    <property type="entry name" value="Cullin"/>
    <property type="match status" value="1"/>
</dbReference>
<dbReference type="InterPro" id="IPR045093">
    <property type="entry name" value="Cullin"/>
</dbReference>
<evidence type="ECO:0000256" key="6">
    <source>
        <dbReference type="PROSITE-ProRule" id="PRU00330"/>
    </source>
</evidence>
<evidence type="ECO:0000256" key="5">
    <source>
        <dbReference type="ARBA" id="ARBA00022843"/>
    </source>
</evidence>
<dbReference type="Gene3D" id="4.10.1030.10">
    <property type="entry name" value="Ring Box Chain A, domain 5"/>
    <property type="match status" value="1"/>
</dbReference>
<dbReference type="Pfam" id="PF10557">
    <property type="entry name" value="Cullin_Nedd8"/>
    <property type="match status" value="1"/>
</dbReference>
<dbReference type="PANTHER" id="PTHR11932">
    <property type="entry name" value="CULLIN"/>
    <property type="match status" value="1"/>
</dbReference>
<dbReference type="InterPro" id="IPR059120">
    <property type="entry name" value="Cullin-like_AB"/>
</dbReference>
<dbReference type="EMBL" id="KN822020">
    <property type="protein sequence ID" value="KIM65774.1"/>
    <property type="molecule type" value="Genomic_DNA"/>
</dbReference>
<dbReference type="GO" id="GO:0031625">
    <property type="term" value="F:ubiquitin protein ligase binding"/>
    <property type="evidence" value="ECO:0007669"/>
    <property type="project" value="InterPro"/>
</dbReference>
<evidence type="ECO:0000256" key="3">
    <source>
        <dbReference type="ARBA" id="ARBA00022499"/>
    </source>
</evidence>
<evidence type="ECO:0000313" key="10">
    <source>
        <dbReference type="Proteomes" id="UP000053989"/>
    </source>
</evidence>
<dbReference type="SMART" id="SM00884">
    <property type="entry name" value="Cullin_Nedd8"/>
    <property type="match status" value="1"/>
</dbReference>
<dbReference type="GO" id="GO:0031146">
    <property type="term" value="P:SCF-dependent proteasomal ubiquitin-dependent protein catabolic process"/>
    <property type="evidence" value="ECO:0007669"/>
    <property type="project" value="UniProtKB-ARBA"/>
</dbReference>
<evidence type="ECO:0000313" key="9">
    <source>
        <dbReference type="EMBL" id="KIM65774.1"/>
    </source>
</evidence>
<dbReference type="Proteomes" id="UP000053989">
    <property type="component" value="Unassembled WGS sequence"/>
</dbReference>
<dbReference type="SUPFAM" id="SSF75632">
    <property type="entry name" value="Cullin homology domain"/>
    <property type="match status" value="1"/>
</dbReference>
<protein>
    <recommendedName>
        <fullName evidence="8">Cullin family profile domain-containing protein</fullName>
    </recommendedName>
</protein>
<reference evidence="10" key="2">
    <citation type="submission" date="2015-01" db="EMBL/GenBank/DDBJ databases">
        <title>Evolutionary Origins and Diversification of the Mycorrhizal Mutualists.</title>
        <authorList>
            <consortium name="DOE Joint Genome Institute"/>
            <consortium name="Mycorrhizal Genomics Consortium"/>
            <person name="Kohler A."/>
            <person name="Kuo A."/>
            <person name="Nagy L.G."/>
            <person name="Floudas D."/>
            <person name="Copeland A."/>
            <person name="Barry K.W."/>
            <person name="Cichocki N."/>
            <person name="Veneault-Fourrey C."/>
            <person name="LaButti K."/>
            <person name="Lindquist E.A."/>
            <person name="Lipzen A."/>
            <person name="Lundell T."/>
            <person name="Morin E."/>
            <person name="Murat C."/>
            <person name="Riley R."/>
            <person name="Ohm R."/>
            <person name="Sun H."/>
            <person name="Tunlid A."/>
            <person name="Henrissat B."/>
            <person name="Grigoriev I.V."/>
            <person name="Hibbett D.S."/>
            <person name="Martin F."/>
        </authorList>
    </citation>
    <scope>NUCLEOTIDE SEQUENCE [LARGE SCALE GENOMIC DNA]</scope>
    <source>
        <strain evidence="10">Foug A</strain>
    </source>
</reference>
<proteinExistence type="inferred from homology"/>
<keyword evidence="10" id="KW-1185">Reference proteome</keyword>